<dbReference type="Gene3D" id="2.120.10.80">
    <property type="entry name" value="Kelch-type beta propeller"/>
    <property type="match status" value="1"/>
</dbReference>
<dbReference type="OrthoDB" id="432528at2759"/>
<dbReference type="SUPFAM" id="SSF117281">
    <property type="entry name" value="Kelch motif"/>
    <property type="match status" value="1"/>
</dbReference>
<dbReference type="AlphaFoldDB" id="A0A1L0D7G9"/>
<dbReference type="PANTHER" id="PTHR46093">
    <property type="entry name" value="ACYL-COA-BINDING DOMAIN-CONTAINING PROTEIN 5"/>
    <property type="match status" value="1"/>
</dbReference>
<accession>A0A1L0D7G9</accession>
<dbReference type="SUPFAM" id="SSF54695">
    <property type="entry name" value="POZ domain"/>
    <property type="match status" value="1"/>
</dbReference>
<keyword evidence="6" id="KW-1185">Reference proteome</keyword>
<dbReference type="Proteomes" id="UP000182334">
    <property type="component" value="Chromosome III"/>
</dbReference>
<protein>
    <submittedName>
        <fullName evidence="5">CIC11C00000003040</fullName>
    </submittedName>
</protein>
<keyword evidence="1" id="KW-0880">Kelch repeat</keyword>
<dbReference type="InterPro" id="IPR011333">
    <property type="entry name" value="SKP1/BTB/POZ_sf"/>
</dbReference>
<keyword evidence="2" id="KW-0677">Repeat</keyword>
<gene>
    <name evidence="5" type="ORF">SAMEA4029010_CIC11G00000003040</name>
</gene>
<dbReference type="EMBL" id="LT635758">
    <property type="protein sequence ID" value="SGZ51912.1"/>
    <property type="molecule type" value="Genomic_DNA"/>
</dbReference>
<dbReference type="Pfam" id="PF00651">
    <property type="entry name" value="BTB"/>
    <property type="match status" value="1"/>
</dbReference>
<dbReference type="InterPro" id="IPR015915">
    <property type="entry name" value="Kelch-typ_b-propeller"/>
</dbReference>
<evidence type="ECO:0000256" key="2">
    <source>
        <dbReference type="ARBA" id="ARBA00022737"/>
    </source>
</evidence>
<dbReference type="PANTHER" id="PTHR46093:SF18">
    <property type="entry name" value="FIBRONECTIN TYPE-III DOMAIN-CONTAINING PROTEIN"/>
    <property type="match status" value="1"/>
</dbReference>
<dbReference type="CDD" id="cd18186">
    <property type="entry name" value="BTB_POZ_ZBTB_KLHL-like"/>
    <property type="match status" value="1"/>
</dbReference>
<name>A0A1L0D7G9_9ASCO</name>
<feature type="domain" description="BTB" evidence="4">
    <location>
        <begin position="445"/>
        <end position="512"/>
    </location>
</feature>
<dbReference type="InterPro" id="IPR000210">
    <property type="entry name" value="BTB/POZ_dom"/>
</dbReference>
<evidence type="ECO:0000256" key="3">
    <source>
        <dbReference type="SAM" id="MobiDB-lite"/>
    </source>
</evidence>
<dbReference type="Gene3D" id="3.30.710.10">
    <property type="entry name" value="Potassium Channel Kv1.1, Chain A"/>
    <property type="match status" value="1"/>
</dbReference>
<dbReference type="PROSITE" id="PS50097">
    <property type="entry name" value="BTB"/>
    <property type="match status" value="1"/>
</dbReference>
<evidence type="ECO:0000259" key="4">
    <source>
        <dbReference type="PROSITE" id="PS50097"/>
    </source>
</evidence>
<organism evidence="5 6">
    <name type="scientific">Sungouiella intermedia</name>
    <dbReference type="NCBI Taxonomy" id="45354"/>
    <lineage>
        <taxon>Eukaryota</taxon>
        <taxon>Fungi</taxon>
        <taxon>Dikarya</taxon>
        <taxon>Ascomycota</taxon>
        <taxon>Saccharomycotina</taxon>
        <taxon>Pichiomycetes</taxon>
        <taxon>Metschnikowiaceae</taxon>
        <taxon>Sungouiella</taxon>
    </lineage>
</organism>
<evidence type="ECO:0000313" key="5">
    <source>
        <dbReference type="EMBL" id="SGZ51912.1"/>
    </source>
</evidence>
<evidence type="ECO:0000256" key="1">
    <source>
        <dbReference type="ARBA" id="ARBA00022441"/>
    </source>
</evidence>
<feature type="region of interest" description="Disordered" evidence="3">
    <location>
        <begin position="631"/>
        <end position="661"/>
    </location>
</feature>
<dbReference type="STRING" id="45354.A0A1L0D7G9"/>
<proteinExistence type="predicted"/>
<evidence type="ECO:0000313" key="6">
    <source>
        <dbReference type="Proteomes" id="UP000182334"/>
    </source>
</evidence>
<reference evidence="5 6" key="1">
    <citation type="submission" date="2016-10" db="EMBL/GenBank/DDBJ databases">
        <authorList>
            <person name="de Groot N.N."/>
        </authorList>
    </citation>
    <scope>NUCLEOTIDE SEQUENCE [LARGE SCALE GENOMIC DNA]</scope>
    <source>
        <strain evidence="5 6">CBS 141442</strain>
    </source>
</reference>
<sequence length="700" mass="78622">MLASSSSSIGIHHMQGDFPRFNVKSTLVPCTDTNYVFLYGGFDENDNLDSNVYLYNMTSRMWEVDSAHTGLYREGHLALYLGDGNVFVFGGVPEDEVPRLDPHADDLTLRKDLPMLMYSVYDRTWQSAPSLFLANAPSCRSRHACCLSEDGRTIYLSGGLINSAPLADLYSYDLKSGTWLGPVEFVARFDHKIAFHDGKLYSFGGLDGEMNHVTNKVTYMNLDDLSLVDVITKEGPRKKPILNSISAGADLFGGPLSIPEYTIHQEKAVDEDTETLPATFEKIWLDSGNPLVKLEVRVPPWGCESHLQGISVTLTNLSSYSSVSLLTQRDIERYFTLNNVISSLNNAYQWRHAFVVKDNLYLLGHANLDPESALAQNNLLSTVLEVNLRDLGIDIQSETEKTPLISDLATFFLSGEYTDFVMFAFKDQETKDCYASSDLNASILMDEGFVAENLLPIPVHKAILLARWPHFRRVIDSGMSETQSGQLFVPEPFSPVRALVYYLYTGTLDKNGVMGPSLTAVEYSALLVLSHLYELPNLASQVLVVLFKLLSSDVFTLPEASTPEDLENTIDSILRIWQNSLILNEEMFMSKVEEIIHNHWSIVSRSRLFMSLSKILIVKLCQNCFDRRNHHSPPPKRDSFDSAFSGTPSPAVQYRKEHSNSPFTKTFDDDFASPHEYLRHSHSLSSFPVLQNIPNSFSDF</sequence>